<evidence type="ECO:0000256" key="1">
    <source>
        <dbReference type="SAM" id="SignalP"/>
    </source>
</evidence>
<accession>L7C6N0</accession>
<evidence type="ECO:0008006" key="4">
    <source>
        <dbReference type="Google" id="ProtNLM"/>
    </source>
</evidence>
<protein>
    <recommendedName>
        <fullName evidence="4">Secreted protein</fullName>
    </recommendedName>
</protein>
<dbReference type="PATRIC" id="fig|993516.3.peg.6848"/>
<comment type="caution">
    <text evidence="2">The sequence shown here is derived from an EMBL/GenBank/DDBJ whole genome shotgun (WGS) entry which is preliminary data.</text>
</comment>
<reference evidence="2 3" key="1">
    <citation type="journal article" date="2013" name="Mar. Genomics">
        <title>Expression of sulfatases in Rhodopirellula baltica and the diversity of sulfatases in the genus Rhodopirellula.</title>
        <authorList>
            <person name="Wegner C.E."/>
            <person name="Richter-Heitmann T."/>
            <person name="Klindworth A."/>
            <person name="Klockow C."/>
            <person name="Richter M."/>
            <person name="Achstetter T."/>
            <person name="Glockner F.O."/>
            <person name="Harder J."/>
        </authorList>
    </citation>
    <scope>NUCLEOTIDE SEQUENCE [LARGE SCALE GENOMIC DNA]</scope>
    <source>
        <strain evidence="2 3">SWK14</strain>
    </source>
</reference>
<proteinExistence type="predicted"/>
<dbReference type="EMBL" id="AMWG01000184">
    <property type="protein sequence ID" value="ELP29683.1"/>
    <property type="molecule type" value="Genomic_DNA"/>
</dbReference>
<dbReference type="AlphaFoldDB" id="L7C6N0"/>
<organism evidence="2 3">
    <name type="scientific">Rhodopirellula baltica SWK14</name>
    <dbReference type="NCBI Taxonomy" id="993516"/>
    <lineage>
        <taxon>Bacteria</taxon>
        <taxon>Pseudomonadati</taxon>
        <taxon>Planctomycetota</taxon>
        <taxon>Planctomycetia</taxon>
        <taxon>Pirellulales</taxon>
        <taxon>Pirellulaceae</taxon>
        <taxon>Rhodopirellula</taxon>
    </lineage>
</organism>
<name>L7C6N0_RHOBT</name>
<dbReference type="Proteomes" id="UP000010959">
    <property type="component" value="Unassembled WGS sequence"/>
</dbReference>
<evidence type="ECO:0000313" key="3">
    <source>
        <dbReference type="Proteomes" id="UP000010959"/>
    </source>
</evidence>
<keyword evidence="1" id="KW-0732">Signal</keyword>
<feature type="signal peptide" evidence="1">
    <location>
        <begin position="1"/>
        <end position="15"/>
    </location>
</feature>
<feature type="chain" id="PRO_5013288659" description="Secreted protein" evidence="1">
    <location>
        <begin position="16"/>
        <end position="235"/>
    </location>
</feature>
<sequence length="235" mass="26303">MAAFALLFVASPANAHYLWISVDREPAKNVGTNIYFEEAPHPGDGSYLNHFLGKSDVWIRTIEHPNPTPILAVEMKQGDKRWMRTALPSTDEFSVDAYGKFGVYSYGQTKVLLHYYARTLSVDSHDAMHELGRAEQMDLDLLPHDEGDQFEFTLLWLGKPVAGRMVFVRGEDGFRKNTKTDASGRIQLQRPPNGDLTLRSSVEFSTPGEEAGEHYEKVRHNITLVLPKSAAADGP</sequence>
<gene>
    <name evidence="2" type="ORF">RBSWK_06384</name>
</gene>
<evidence type="ECO:0000313" key="2">
    <source>
        <dbReference type="EMBL" id="ELP29683.1"/>
    </source>
</evidence>